<proteinExistence type="predicted"/>
<feature type="region of interest" description="Disordered" evidence="1">
    <location>
        <begin position="81"/>
        <end position="110"/>
    </location>
</feature>
<comment type="caution">
    <text evidence="2">The sequence shown here is derived from an EMBL/GenBank/DDBJ whole genome shotgun (WGS) entry which is preliminary data.</text>
</comment>
<accession>A0A934W3R4</accession>
<reference evidence="2" key="1">
    <citation type="submission" date="2021-01" db="EMBL/GenBank/DDBJ databases">
        <title>Genome sequence of strain Noviherbaspirillum sp. DKR-6.</title>
        <authorList>
            <person name="Chaudhary D.K."/>
        </authorList>
    </citation>
    <scope>NUCLEOTIDE SEQUENCE</scope>
    <source>
        <strain evidence="2">DKR-6</strain>
    </source>
</reference>
<sequence length="110" mass="12303">MPSIDFAPRWVLVIFFLSLCEAIGLAIYFHADITDPETASMQPAYLEAQGDDTMMAVGSNCSVDKPGVAKGNCRQEAHEIMQARKRQEQDRPTRHVESRHPQPVQTSHHG</sequence>
<keyword evidence="3" id="KW-1185">Reference proteome</keyword>
<dbReference type="EMBL" id="JAEPBG010000001">
    <property type="protein sequence ID" value="MBK4733122.1"/>
    <property type="molecule type" value="Genomic_DNA"/>
</dbReference>
<organism evidence="2 3">
    <name type="scientific">Noviherbaspirillum pedocola</name>
    <dbReference type="NCBI Taxonomy" id="2801341"/>
    <lineage>
        <taxon>Bacteria</taxon>
        <taxon>Pseudomonadati</taxon>
        <taxon>Pseudomonadota</taxon>
        <taxon>Betaproteobacteria</taxon>
        <taxon>Burkholderiales</taxon>
        <taxon>Oxalobacteraceae</taxon>
        <taxon>Noviherbaspirillum</taxon>
    </lineage>
</organism>
<gene>
    <name evidence="2" type="ORF">JJB74_00635</name>
</gene>
<feature type="compositionally biased region" description="Basic and acidic residues" evidence="1">
    <location>
        <begin position="81"/>
        <end position="100"/>
    </location>
</feature>
<evidence type="ECO:0000256" key="1">
    <source>
        <dbReference type="SAM" id="MobiDB-lite"/>
    </source>
</evidence>
<name>A0A934W3R4_9BURK</name>
<protein>
    <submittedName>
        <fullName evidence="2">Uncharacterized protein</fullName>
    </submittedName>
</protein>
<evidence type="ECO:0000313" key="3">
    <source>
        <dbReference type="Proteomes" id="UP000622890"/>
    </source>
</evidence>
<dbReference type="Proteomes" id="UP000622890">
    <property type="component" value="Unassembled WGS sequence"/>
</dbReference>
<dbReference type="AlphaFoldDB" id="A0A934W3R4"/>
<evidence type="ECO:0000313" key="2">
    <source>
        <dbReference type="EMBL" id="MBK4733122.1"/>
    </source>
</evidence>
<dbReference type="RefSeq" id="WP_200589623.1">
    <property type="nucleotide sequence ID" value="NZ_JAEPBG010000001.1"/>
</dbReference>